<protein>
    <submittedName>
        <fullName evidence="2">Unannotated protein</fullName>
    </submittedName>
</protein>
<reference evidence="2" key="1">
    <citation type="submission" date="2020-05" db="EMBL/GenBank/DDBJ databases">
        <authorList>
            <person name="Chiriac C."/>
            <person name="Salcher M."/>
            <person name="Ghai R."/>
            <person name="Kavagutti S V."/>
        </authorList>
    </citation>
    <scope>NUCLEOTIDE SEQUENCE</scope>
</reference>
<sequence length="96" mass="10689">MESLAFLVLILFSILMLSGPINIGLTSRKVQNFAAQRRGLTALRRIFILGVAVIGIFIGINFMYATTSLAPKLFSLITFAGNFYALKREIKFSKSR</sequence>
<dbReference type="AlphaFoldDB" id="A0A6J7EPC5"/>
<gene>
    <name evidence="2" type="ORF">UFOPK3482_00291</name>
</gene>
<name>A0A6J7EPC5_9ZZZZ</name>
<evidence type="ECO:0000256" key="1">
    <source>
        <dbReference type="SAM" id="Phobius"/>
    </source>
</evidence>
<feature type="transmembrane region" description="Helical" evidence="1">
    <location>
        <begin position="46"/>
        <end position="63"/>
    </location>
</feature>
<evidence type="ECO:0000313" key="2">
    <source>
        <dbReference type="EMBL" id="CAB4883100.1"/>
    </source>
</evidence>
<feature type="transmembrane region" description="Helical" evidence="1">
    <location>
        <begin position="69"/>
        <end position="86"/>
    </location>
</feature>
<dbReference type="EMBL" id="CAFBLZ010000014">
    <property type="protein sequence ID" value="CAB4883100.1"/>
    <property type="molecule type" value="Genomic_DNA"/>
</dbReference>
<accession>A0A6J7EPC5</accession>
<keyword evidence="1" id="KW-0472">Membrane</keyword>
<organism evidence="2">
    <name type="scientific">freshwater metagenome</name>
    <dbReference type="NCBI Taxonomy" id="449393"/>
    <lineage>
        <taxon>unclassified sequences</taxon>
        <taxon>metagenomes</taxon>
        <taxon>ecological metagenomes</taxon>
    </lineage>
</organism>
<proteinExistence type="predicted"/>
<feature type="transmembrane region" description="Helical" evidence="1">
    <location>
        <begin position="6"/>
        <end position="25"/>
    </location>
</feature>
<keyword evidence="1" id="KW-1133">Transmembrane helix</keyword>
<keyword evidence="1" id="KW-0812">Transmembrane</keyword>